<keyword evidence="1" id="KW-0472">Membrane</keyword>
<dbReference type="EMBL" id="JARBHB010000003">
    <property type="protein sequence ID" value="KAJ8889711.1"/>
    <property type="molecule type" value="Genomic_DNA"/>
</dbReference>
<reference evidence="2 3" key="1">
    <citation type="submission" date="2023-02" db="EMBL/GenBank/DDBJ databases">
        <title>LHISI_Scaffold_Assembly.</title>
        <authorList>
            <person name="Stuart O.P."/>
            <person name="Cleave R."/>
            <person name="Magrath M.J.L."/>
            <person name="Mikheyev A.S."/>
        </authorList>
    </citation>
    <scope>NUCLEOTIDE SEQUENCE [LARGE SCALE GENOMIC DNA]</scope>
    <source>
        <strain evidence="2">Daus_M_001</strain>
        <tissue evidence="2">Leg muscle</tissue>
    </source>
</reference>
<name>A0ABQ9HZ95_9NEOP</name>
<dbReference type="Proteomes" id="UP001159363">
    <property type="component" value="Chromosome 3"/>
</dbReference>
<organism evidence="2 3">
    <name type="scientific">Dryococelus australis</name>
    <dbReference type="NCBI Taxonomy" id="614101"/>
    <lineage>
        <taxon>Eukaryota</taxon>
        <taxon>Metazoa</taxon>
        <taxon>Ecdysozoa</taxon>
        <taxon>Arthropoda</taxon>
        <taxon>Hexapoda</taxon>
        <taxon>Insecta</taxon>
        <taxon>Pterygota</taxon>
        <taxon>Neoptera</taxon>
        <taxon>Polyneoptera</taxon>
        <taxon>Phasmatodea</taxon>
        <taxon>Verophasmatodea</taxon>
        <taxon>Anareolatae</taxon>
        <taxon>Phasmatidae</taxon>
        <taxon>Eurycanthinae</taxon>
        <taxon>Dryococelus</taxon>
    </lineage>
</organism>
<evidence type="ECO:0000313" key="3">
    <source>
        <dbReference type="Proteomes" id="UP001159363"/>
    </source>
</evidence>
<evidence type="ECO:0000313" key="2">
    <source>
        <dbReference type="EMBL" id="KAJ8889711.1"/>
    </source>
</evidence>
<evidence type="ECO:0000256" key="1">
    <source>
        <dbReference type="SAM" id="Phobius"/>
    </source>
</evidence>
<keyword evidence="1" id="KW-1133">Transmembrane helix</keyword>
<protein>
    <submittedName>
        <fullName evidence="2">Uncharacterized protein</fullName>
    </submittedName>
</protein>
<comment type="caution">
    <text evidence="2">The sequence shown here is derived from an EMBL/GenBank/DDBJ whole genome shotgun (WGS) entry which is preliminary data.</text>
</comment>
<feature type="transmembrane region" description="Helical" evidence="1">
    <location>
        <begin position="117"/>
        <end position="133"/>
    </location>
</feature>
<proteinExistence type="predicted"/>
<gene>
    <name evidence="2" type="ORF">PR048_009212</name>
</gene>
<sequence>MRVKLSGFGQLAAGWVGMQCIIPSDRRRAAREVTSRRQICECEYQAVVSAAGRLDYWTRCVRVEQHRIVRAGETGDPRENPPTSNIVWHGSYLQKSRVTRPRLELSFALNQACTEKHIFFLILFVAATMVYLLEKTVLDSRLVHSLIFTHGNRALQYHCPVGFLWNLLFPCPSILVFLHFHFISPSPAVNTLSFTRTLADVAAACYVGVKEKTWVKGCRVRRSRWSLPKLLELVELCASWERRKSCPEQGEFADLCGWRDDELWLEALLSLHI</sequence>
<keyword evidence="1" id="KW-0812">Transmembrane</keyword>
<accession>A0ABQ9HZ95</accession>
<keyword evidence="3" id="KW-1185">Reference proteome</keyword>
<feature type="transmembrane region" description="Helical" evidence="1">
    <location>
        <begin position="163"/>
        <end position="183"/>
    </location>
</feature>